<comment type="caution">
    <text evidence="1">The sequence shown here is derived from an EMBL/GenBank/DDBJ whole genome shotgun (WGS) entry which is preliminary data.</text>
</comment>
<protein>
    <recommendedName>
        <fullName evidence="3">Mu-like prophage I protein</fullName>
    </recommendedName>
</protein>
<organism evidence="1 2">
    <name type="scientific">Williamsia marianensis</name>
    <dbReference type="NCBI Taxonomy" id="85044"/>
    <lineage>
        <taxon>Bacteria</taxon>
        <taxon>Bacillati</taxon>
        <taxon>Actinomycetota</taxon>
        <taxon>Actinomycetes</taxon>
        <taxon>Mycobacteriales</taxon>
        <taxon>Nocardiaceae</taxon>
        <taxon>Williamsia</taxon>
    </lineage>
</organism>
<sequence length="167" mass="17425">MSETTGTLIMAAKGADAPRFEFTADQTNKLLELLGLSPDDPSIDVATILTVIEDMSKASAGDPIAAAKKAGLTTIDPESLTHLQAEAQKGRDLIAASARREVEDKVDTAIKAGKIPPARKGHWITLVTNDGALGEVLASMPANVLPVAEIGHSGGAEDAAEPAEWFR</sequence>
<evidence type="ECO:0000313" key="1">
    <source>
        <dbReference type="EMBL" id="RKR94893.1"/>
    </source>
</evidence>
<dbReference type="AlphaFoldDB" id="A0A495K0W5"/>
<evidence type="ECO:0000313" key="2">
    <source>
        <dbReference type="Proteomes" id="UP000274762"/>
    </source>
</evidence>
<dbReference type="OrthoDB" id="9806592at2"/>
<accession>A0A495K0W5</accession>
<dbReference type="EMBL" id="RBKV01000001">
    <property type="protein sequence ID" value="RKR94893.1"/>
    <property type="molecule type" value="Genomic_DNA"/>
</dbReference>
<name>A0A495K0W5_WILMA</name>
<dbReference type="Proteomes" id="UP000274762">
    <property type="component" value="Unassembled WGS sequence"/>
</dbReference>
<gene>
    <name evidence="1" type="ORF">DFJ75_1698</name>
</gene>
<proteinExistence type="predicted"/>
<dbReference type="RefSeq" id="WP_147431379.1">
    <property type="nucleotide sequence ID" value="NZ_CBCRXS010000004.1"/>
</dbReference>
<reference evidence="1 2" key="1">
    <citation type="submission" date="2018-10" db="EMBL/GenBank/DDBJ databases">
        <title>Sequencing the genomes of 1000 actinobacteria strains.</title>
        <authorList>
            <person name="Klenk H.-P."/>
        </authorList>
    </citation>
    <scope>NUCLEOTIDE SEQUENCE [LARGE SCALE GENOMIC DNA]</scope>
    <source>
        <strain evidence="1 2">DSM 44343</strain>
    </source>
</reference>
<evidence type="ECO:0008006" key="3">
    <source>
        <dbReference type="Google" id="ProtNLM"/>
    </source>
</evidence>